<dbReference type="CDD" id="cd02525">
    <property type="entry name" value="Succinoglycan_BP_ExoA"/>
    <property type="match status" value="1"/>
</dbReference>
<dbReference type="InterPro" id="IPR001173">
    <property type="entry name" value="Glyco_trans_2-like"/>
</dbReference>
<feature type="transmembrane region" description="Helical" evidence="1">
    <location>
        <begin position="251"/>
        <end position="269"/>
    </location>
</feature>
<keyword evidence="1" id="KW-0472">Membrane</keyword>
<keyword evidence="1" id="KW-0812">Transmembrane</keyword>
<gene>
    <name evidence="3" type="ORF">LNAT_P0153</name>
</gene>
<feature type="domain" description="Glycosyltransferase 2-like" evidence="2">
    <location>
        <begin position="8"/>
        <end position="142"/>
    </location>
</feature>
<dbReference type="GO" id="GO:0016758">
    <property type="term" value="F:hexosyltransferase activity"/>
    <property type="evidence" value="ECO:0007669"/>
    <property type="project" value="UniProtKB-ARBA"/>
</dbReference>
<dbReference type="InterPro" id="IPR029044">
    <property type="entry name" value="Nucleotide-diphossugar_trans"/>
</dbReference>
<evidence type="ECO:0000313" key="4">
    <source>
        <dbReference type="Proteomes" id="UP000217944"/>
    </source>
</evidence>
<comment type="caution">
    <text evidence="3">The sequence shown here is derived from an EMBL/GenBank/DDBJ whole genome shotgun (WGS) entry which is preliminary data.</text>
</comment>
<feature type="transmembrane region" description="Helical" evidence="1">
    <location>
        <begin position="274"/>
        <end position="293"/>
    </location>
</feature>
<name>A0A292YAT9_9BACT</name>
<sequence length="335" mass="38892">MESLPKISIIIPIYNEEKYIAKCLDSIIDSDFDKEKFEVLLVDGGSSDKTVEIIKEYQKKYPFFKLLHNPKKIVPIAMNIGIKNAKGEYIIRLDAHSIYPKDYFKKLIYYHKKLNADNVGGVVITEVKNKNNTSNAIKNVLSDKLGVGSAFRSGVNEIKEVDTVPFGCYKREIFNKVGLYDERLVRNQDIELNKRIKKAGGKIYLIPDIKCTYFARENYKDLAKNNFNNGLWNILTAYYTNSLNSLSFRHFVPLIFILSLIFTFLLGIFNKFFFYLFLFILFSYLIIISIRSFQIKKNTTFFHQLLAFLVLHFSYGIGSLAGVFKILKDKYVKRK</sequence>
<evidence type="ECO:0000256" key="1">
    <source>
        <dbReference type="SAM" id="Phobius"/>
    </source>
</evidence>
<evidence type="ECO:0000313" key="3">
    <source>
        <dbReference type="EMBL" id="GAX86858.1"/>
    </source>
</evidence>
<dbReference type="Pfam" id="PF00535">
    <property type="entry name" value="Glycos_transf_2"/>
    <property type="match status" value="1"/>
</dbReference>
<evidence type="ECO:0000259" key="2">
    <source>
        <dbReference type="Pfam" id="PF00535"/>
    </source>
</evidence>
<dbReference type="PANTHER" id="PTHR22916:SF71">
    <property type="entry name" value="GLYCOSYL TRANSFERASE"/>
    <property type="match status" value="1"/>
</dbReference>
<dbReference type="PANTHER" id="PTHR22916">
    <property type="entry name" value="GLYCOSYLTRANSFERASE"/>
    <property type="match status" value="1"/>
</dbReference>
<keyword evidence="4" id="KW-1185">Reference proteome</keyword>
<proteinExistence type="predicted"/>
<feature type="transmembrane region" description="Helical" evidence="1">
    <location>
        <begin position="305"/>
        <end position="327"/>
    </location>
</feature>
<dbReference type="SUPFAM" id="SSF53448">
    <property type="entry name" value="Nucleotide-diphospho-sugar transferases"/>
    <property type="match status" value="1"/>
</dbReference>
<keyword evidence="1" id="KW-1133">Transmembrane helix</keyword>
<dbReference type="AlphaFoldDB" id="A0A292YAT9"/>
<dbReference type="OrthoDB" id="5396343at2"/>
<accession>A0A292YAT9</accession>
<organism evidence="3 4">
    <name type="scientific">Lebetimonas natsushimae</name>
    <dbReference type="NCBI Taxonomy" id="1936991"/>
    <lineage>
        <taxon>Bacteria</taxon>
        <taxon>Pseudomonadati</taxon>
        <taxon>Campylobacterota</taxon>
        <taxon>Epsilonproteobacteria</taxon>
        <taxon>Nautiliales</taxon>
        <taxon>Nautiliaceae</taxon>
        <taxon>Lebetimonas</taxon>
    </lineage>
</organism>
<dbReference type="Proteomes" id="UP000217944">
    <property type="component" value="Unassembled WGS sequence"/>
</dbReference>
<dbReference type="RefSeq" id="WP_096258022.1">
    <property type="nucleotide sequence ID" value="NZ_BDME01000001.1"/>
</dbReference>
<protein>
    <recommendedName>
        <fullName evidence="2">Glycosyltransferase 2-like domain-containing protein</fullName>
    </recommendedName>
</protein>
<dbReference type="Gene3D" id="3.90.550.10">
    <property type="entry name" value="Spore Coat Polysaccharide Biosynthesis Protein SpsA, Chain A"/>
    <property type="match status" value="1"/>
</dbReference>
<dbReference type="EMBL" id="BDME01000001">
    <property type="protein sequence ID" value="GAX86858.1"/>
    <property type="molecule type" value="Genomic_DNA"/>
</dbReference>
<reference evidence="3 4" key="1">
    <citation type="journal article" date="2017" name="Syst. Appl. Microbiol.">
        <title>Lebetimonas natsushimae sp. nov., a novel strictly anaerobic, moderately thermophilic chemoautotroph isolated from a deep-sea hydrothermal vent polychaete nest in the Mid-Okinawa Trough.</title>
        <authorList>
            <person name="Nagata R."/>
            <person name="Takaki Y."/>
            <person name="Tame A."/>
            <person name="Nunoura T."/>
            <person name="Muto H."/>
            <person name="Mino S."/>
            <person name="Sawayama S."/>
            <person name="Takai K."/>
            <person name="Nakagawa S."/>
        </authorList>
    </citation>
    <scope>NUCLEOTIDE SEQUENCE [LARGE SCALE GENOMIC DNA]</scope>
    <source>
        <strain evidence="3 4">HS1857</strain>
    </source>
</reference>